<name>A0A1Y5RZ44_9RHOB</name>
<reference evidence="2 3" key="1">
    <citation type="submission" date="2017-03" db="EMBL/GenBank/DDBJ databases">
        <authorList>
            <person name="Afonso C.L."/>
            <person name="Miller P.J."/>
            <person name="Scott M.A."/>
            <person name="Spackman E."/>
            <person name="Goraichik I."/>
            <person name="Dimitrov K.M."/>
            <person name="Suarez D.L."/>
            <person name="Swayne D.E."/>
        </authorList>
    </citation>
    <scope>NUCLEOTIDE SEQUENCE [LARGE SCALE GENOMIC DNA]</scope>
    <source>
        <strain evidence="2 3">CECT 8397</strain>
    </source>
</reference>
<evidence type="ECO:0000313" key="3">
    <source>
        <dbReference type="Proteomes" id="UP000193623"/>
    </source>
</evidence>
<dbReference type="PROSITE" id="PS51781">
    <property type="entry name" value="SH3B"/>
    <property type="match status" value="1"/>
</dbReference>
<organism evidence="2 3">
    <name type="scientific">Pseudooctadecabacter jejudonensis</name>
    <dbReference type="NCBI Taxonomy" id="1391910"/>
    <lineage>
        <taxon>Bacteria</taxon>
        <taxon>Pseudomonadati</taxon>
        <taxon>Pseudomonadota</taxon>
        <taxon>Alphaproteobacteria</taxon>
        <taxon>Rhodobacterales</taxon>
        <taxon>Paracoccaceae</taxon>
        <taxon>Pseudooctadecabacter</taxon>
    </lineage>
</organism>
<dbReference type="AlphaFoldDB" id="A0A1Y5RZ44"/>
<dbReference type="OrthoDB" id="7433551at2"/>
<evidence type="ECO:0000313" key="2">
    <source>
        <dbReference type="EMBL" id="SLN28978.1"/>
    </source>
</evidence>
<evidence type="ECO:0000259" key="1">
    <source>
        <dbReference type="PROSITE" id="PS51781"/>
    </source>
</evidence>
<accession>A0A1Y5RZ44</accession>
<dbReference type="Proteomes" id="UP000193623">
    <property type="component" value="Unassembled WGS sequence"/>
</dbReference>
<gene>
    <name evidence="2" type="ORF">PSJ8397_01241</name>
</gene>
<dbReference type="Gene3D" id="2.30.30.40">
    <property type="entry name" value="SH3 Domains"/>
    <property type="match status" value="1"/>
</dbReference>
<dbReference type="SMART" id="SM00287">
    <property type="entry name" value="SH3b"/>
    <property type="match status" value="1"/>
</dbReference>
<sequence>MKTYVWVSFAFMGWAYYEVSGGADFQPVERDVIVAEAAVEAAPEVTRAAPELLSVSTSNITSVEAPEAQVITASVQEPAPVTRAEPVVEIAAAPTPAPEPAPEQTPVDVVTDIREVAGNRVNMRSGPGTNFDVIVTLNGGTALEVIEIDESGWANVATLDRGVEGWMAERLLTDPDA</sequence>
<dbReference type="EMBL" id="FWFT01000002">
    <property type="protein sequence ID" value="SLN28978.1"/>
    <property type="molecule type" value="Genomic_DNA"/>
</dbReference>
<dbReference type="InterPro" id="IPR003646">
    <property type="entry name" value="SH3-like_bac-type"/>
</dbReference>
<keyword evidence="3" id="KW-1185">Reference proteome</keyword>
<dbReference type="RefSeq" id="WP_159453099.1">
    <property type="nucleotide sequence ID" value="NZ_FWFT01000002.1"/>
</dbReference>
<dbReference type="Pfam" id="PF08239">
    <property type="entry name" value="SH3_3"/>
    <property type="match status" value="1"/>
</dbReference>
<protein>
    <submittedName>
        <fullName evidence="2">Bacterial SH3 domain protein</fullName>
    </submittedName>
</protein>
<feature type="domain" description="SH3b" evidence="1">
    <location>
        <begin position="111"/>
        <end position="175"/>
    </location>
</feature>
<proteinExistence type="predicted"/>